<keyword evidence="3" id="KW-0378">Hydrolase</keyword>
<evidence type="ECO:0000256" key="1">
    <source>
        <dbReference type="ARBA" id="ARBA00009625"/>
    </source>
</evidence>
<accession>A0A1J5SFZ6</accession>
<dbReference type="GO" id="GO:0003924">
    <property type="term" value="F:GTPase activity"/>
    <property type="evidence" value="ECO:0007669"/>
    <property type="project" value="InterPro"/>
</dbReference>
<dbReference type="PANTHER" id="PTHR23408">
    <property type="entry name" value="METHYLMALONYL-COA MUTASE"/>
    <property type="match status" value="1"/>
</dbReference>
<dbReference type="InterPro" id="IPR027417">
    <property type="entry name" value="P-loop_NTPase"/>
</dbReference>
<dbReference type="GO" id="GO:0005737">
    <property type="term" value="C:cytoplasm"/>
    <property type="evidence" value="ECO:0007669"/>
    <property type="project" value="TreeGrafter"/>
</dbReference>
<dbReference type="EC" id="3.6.-.-" evidence="3"/>
<dbReference type="GO" id="GO:0005525">
    <property type="term" value="F:GTP binding"/>
    <property type="evidence" value="ECO:0007669"/>
    <property type="project" value="InterPro"/>
</dbReference>
<dbReference type="NCBIfam" id="TIGR00750">
    <property type="entry name" value="lao"/>
    <property type="match status" value="1"/>
</dbReference>
<dbReference type="PANTHER" id="PTHR23408:SF3">
    <property type="entry name" value="METHYLMALONIC ACIDURIA TYPE A PROTEIN, MITOCHONDRIAL"/>
    <property type="match status" value="1"/>
</dbReference>
<dbReference type="SUPFAM" id="SSF52540">
    <property type="entry name" value="P-loop containing nucleoside triphosphate hydrolases"/>
    <property type="match status" value="1"/>
</dbReference>
<protein>
    <submittedName>
        <fullName evidence="3">Putative GTPase</fullName>
        <ecNumber evidence="3">3.6.-.-</ecNumber>
    </submittedName>
</protein>
<name>A0A1J5SFZ6_9ZZZZ</name>
<dbReference type="Gene3D" id="3.40.50.300">
    <property type="entry name" value="P-loop containing nucleotide triphosphate hydrolases"/>
    <property type="match status" value="1"/>
</dbReference>
<feature type="domain" description="AAA+ ATPase" evidence="2">
    <location>
        <begin position="34"/>
        <end position="208"/>
    </location>
</feature>
<dbReference type="SMART" id="SM00382">
    <property type="entry name" value="AAA"/>
    <property type="match status" value="1"/>
</dbReference>
<dbReference type="Gene3D" id="1.10.287.130">
    <property type="match status" value="1"/>
</dbReference>
<dbReference type="Pfam" id="PF03308">
    <property type="entry name" value="MeaB"/>
    <property type="match status" value="1"/>
</dbReference>
<sequence>MILGRAITLIESNAPAHQEQAQELLAKLLPHTGKSRRVGITGIPGAGKSTFIEAFGCHLTDLGRRVAVLAVDPSSSVHGGSILGDKVRMEKLATRPHAFIRPSPSGGSLGGVARKTREAILLCEAAGFDVVIVETVGVGQNEVTVSSMVDLFLVLMIAGAGDEMQGIKKGVIELADAIVINKADGDNRPRCTAAQAEMRRVLHYLQPTTPGWEAPALLASALTGDGVPEVWSMMDRFFEHTRKTGAFEERRREQAVDWMHALIVESLRAEFYAAPEVKNRLEAVEHAVAHGHMPALTGALDLLRGRSR</sequence>
<comment type="caution">
    <text evidence="3">The sequence shown here is derived from an EMBL/GenBank/DDBJ whole genome shotgun (WGS) entry which is preliminary data.</text>
</comment>
<dbReference type="NCBIfam" id="NF006958">
    <property type="entry name" value="PRK09435.1"/>
    <property type="match status" value="1"/>
</dbReference>
<dbReference type="CDD" id="cd03114">
    <property type="entry name" value="MMAA-like"/>
    <property type="match status" value="1"/>
</dbReference>
<proteinExistence type="inferred from homology"/>
<dbReference type="Gene3D" id="1.20.5.170">
    <property type="match status" value="1"/>
</dbReference>
<dbReference type="InterPro" id="IPR003593">
    <property type="entry name" value="AAA+_ATPase"/>
</dbReference>
<gene>
    <name evidence="3" type="ORF">GALL_106250</name>
</gene>
<comment type="similarity">
    <text evidence="1">Belongs to the SIMIBI class G3E GTPase family. ArgK/MeaB subfamily.</text>
</comment>
<organism evidence="3">
    <name type="scientific">mine drainage metagenome</name>
    <dbReference type="NCBI Taxonomy" id="410659"/>
    <lineage>
        <taxon>unclassified sequences</taxon>
        <taxon>metagenomes</taxon>
        <taxon>ecological metagenomes</taxon>
    </lineage>
</organism>
<dbReference type="AlphaFoldDB" id="A0A1J5SFZ6"/>
<reference evidence="3" key="1">
    <citation type="submission" date="2016-10" db="EMBL/GenBank/DDBJ databases">
        <title>Sequence of Gallionella enrichment culture.</title>
        <authorList>
            <person name="Poehlein A."/>
            <person name="Muehling M."/>
            <person name="Daniel R."/>
        </authorList>
    </citation>
    <scope>NUCLEOTIDE SEQUENCE</scope>
</reference>
<dbReference type="EMBL" id="MLJW01000038">
    <property type="protein sequence ID" value="OIR07369.1"/>
    <property type="molecule type" value="Genomic_DNA"/>
</dbReference>
<dbReference type="InterPro" id="IPR005129">
    <property type="entry name" value="GTPase_ArgK"/>
</dbReference>
<evidence type="ECO:0000313" key="3">
    <source>
        <dbReference type="EMBL" id="OIR07369.1"/>
    </source>
</evidence>
<evidence type="ECO:0000259" key="2">
    <source>
        <dbReference type="SMART" id="SM00382"/>
    </source>
</evidence>